<feature type="compositionally biased region" description="Low complexity" evidence="2">
    <location>
        <begin position="702"/>
        <end position="718"/>
    </location>
</feature>
<evidence type="ECO:0000313" key="4">
    <source>
        <dbReference type="Proteomes" id="UP000295192"/>
    </source>
</evidence>
<gene>
    <name evidence="3" type="ORF">AWZ03_007446</name>
</gene>
<organism evidence="3 4">
    <name type="scientific">Drosophila navojoa</name>
    <name type="common">Fruit fly</name>
    <dbReference type="NCBI Taxonomy" id="7232"/>
    <lineage>
        <taxon>Eukaryota</taxon>
        <taxon>Metazoa</taxon>
        <taxon>Ecdysozoa</taxon>
        <taxon>Arthropoda</taxon>
        <taxon>Hexapoda</taxon>
        <taxon>Insecta</taxon>
        <taxon>Pterygota</taxon>
        <taxon>Neoptera</taxon>
        <taxon>Endopterygota</taxon>
        <taxon>Diptera</taxon>
        <taxon>Brachycera</taxon>
        <taxon>Muscomorpha</taxon>
        <taxon>Ephydroidea</taxon>
        <taxon>Drosophilidae</taxon>
        <taxon>Drosophila</taxon>
    </lineage>
</organism>
<proteinExistence type="predicted"/>
<reference evidence="3 4" key="1">
    <citation type="journal article" date="2019" name="J. Hered.">
        <title>An Improved Genome Assembly for Drosophila navojoa, the Basal Species in the mojavensis Cluster.</title>
        <authorList>
            <person name="Vanderlinde T."/>
            <person name="Dupim E.G."/>
            <person name="Nazario-Yepiz N.O."/>
            <person name="Carvalho A.B."/>
        </authorList>
    </citation>
    <scope>NUCLEOTIDE SEQUENCE [LARGE SCALE GENOMIC DNA]</scope>
    <source>
        <strain evidence="3">Navoj_Jal97</strain>
        <tissue evidence="3">Whole organism</tissue>
    </source>
</reference>
<dbReference type="OrthoDB" id="6158299at2759"/>
<feature type="region of interest" description="Disordered" evidence="2">
    <location>
        <begin position="538"/>
        <end position="608"/>
    </location>
</feature>
<feature type="compositionally biased region" description="Low complexity" evidence="2">
    <location>
        <begin position="808"/>
        <end position="817"/>
    </location>
</feature>
<feature type="compositionally biased region" description="Acidic residues" evidence="2">
    <location>
        <begin position="583"/>
        <end position="606"/>
    </location>
</feature>
<evidence type="ECO:0000256" key="2">
    <source>
        <dbReference type="SAM" id="MobiDB-lite"/>
    </source>
</evidence>
<feature type="region of interest" description="Disordered" evidence="2">
    <location>
        <begin position="188"/>
        <end position="209"/>
    </location>
</feature>
<comment type="caution">
    <text evidence="3">The sequence shown here is derived from an EMBL/GenBank/DDBJ whole genome shotgun (WGS) entry which is preliminary data.</text>
</comment>
<dbReference type="EMBL" id="LSRL02000064">
    <property type="protein sequence ID" value="TDG46104.1"/>
    <property type="molecule type" value="Genomic_DNA"/>
</dbReference>
<protein>
    <submittedName>
        <fullName evidence="3">Uncharacterized protein</fullName>
    </submittedName>
</protein>
<keyword evidence="4" id="KW-1185">Reference proteome</keyword>
<sequence length="1164" mass="128141">MKHFVVAGGGSSSSINIGIANGQQASSNPLKPLANNMFSLLSSSQIYGLPQTTTTTTTTEQTTSPDDSSGQKKSNSLPHKNHKPQQSAAAHRRSTSSLSDTGGKFFANLSSKSPSQFIEKFIRSELLNGYDTLKCQAGGGKSLADKDKSSAESSPLYSNLQADWGSFNCLQGSYRSHGDGEFYEAVQTKTPSPTTTTTTNNNNSEVNMRSKAPTGAATLQHYQKLPEPSLESHYNTQAAGHTPAYKKLGFGSRLQKQSAEHNSDNSQSSRNTHGGGSTSSSEVQRSSSGSSSSGAPTSASAAAANSPERLQRRRLLQMISNYDQQNKQLHRELAKEKRRRTEELACVVKSLICFESKLKNDMKTVNMRLSERDAEICRLLRQNRALRKRLADYQRDEGMVADQETNADEEAHVEECLVLEALQCNNCRKQFYDIELRASATQTCSKELGVSAKAEHGSSSDDTVSSSFYGARRSVRYTSKRTAGTFRDYMRSRAMHIDDAALEQQSEENTSSISREDSQTSYEQLHNYARAMERMHGVKSTLQDGDYSEHSSLELEQQQQQRRRNSSASSRSSKTASSVAAQLEEDDGIFSPTQDDEDFDELDPEQEQQLMSRGAIKIVQRRCADFSEASPKQIYETTTDDWYASASDQEELSTAPVVAKPYGHGAVNPVLECVNQILLQQSMEETLREPSTPKSALAPKTGSNLPRRSSLSGRSGTNGRKRVHFSTKNSMVHVPRHDDEEEPHNANELISHYHPMAETAAAAATAAGSVVPGDTLNYESIYSNEYEPIGSERASNLYVDMAAATSDASAGSTKTPQKLPPALPPKPANLLKFKKSLQQLEEHLDEDEGDCAVSTTTTSEPDYCSIAEVGVTSVQIVADIHNVPESSTPTEPEAERERERPCEQERQRNNCSDDDDDDDACSAAASHKTEEIEEIFADIPKLPNVAAIIAPKQSADYMLMAPKTLRLQLPLSSNSNTQTMPAQYKRKHVPNILAEINKRMSLPNSPTTPTTPKSLPTTPTSKSLLQLADASSGLPLQAEFDWYNLDAEYDRSNEATAKGAQSEGMLAEISEGNECLISTADEYNLDEEFQLQTEQEDHEQQMMQQDEEHVEEKQVNQPITKPEPAKLKQMKKNLASFEKFIEGSGLSTKPLPSKRKIYFNAPFV</sequence>
<feature type="coiled-coil region" evidence="1">
    <location>
        <begin position="312"/>
        <end position="339"/>
    </location>
</feature>
<dbReference type="Proteomes" id="UP000295192">
    <property type="component" value="Unassembled WGS sequence"/>
</dbReference>
<feature type="compositionally biased region" description="Low complexity" evidence="2">
    <location>
        <begin position="1001"/>
        <end position="1020"/>
    </location>
</feature>
<evidence type="ECO:0000313" key="3">
    <source>
        <dbReference type="EMBL" id="TDG46104.1"/>
    </source>
</evidence>
<dbReference type="AlphaFoldDB" id="A0A484BBR2"/>
<accession>A0A484BBR2</accession>
<feature type="compositionally biased region" description="Basic and acidic residues" evidence="2">
    <location>
        <begin position="893"/>
        <end position="908"/>
    </location>
</feature>
<feature type="region of interest" description="Disordered" evidence="2">
    <location>
        <begin position="53"/>
        <end position="99"/>
    </location>
</feature>
<evidence type="ECO:0000256" key="1">
    <source>
        <dbReference type="SAM" id="Coils"/>
    </source>
</evidence>
<feature type="compositionally biased region" description="Low complexity" evidence="2">
    <location>
        <begin position="53"/>
        <end position="63"/>
    </location>
</feature>
<feature type="region of interest" description="Disordered" evidence="2">
    <location>
        <begin position="1000"/>
        <end position="1020"/>
    </location>
</feature>
<feature type="compositionally biased region" description="Low complexity" evidence="2">
    <location>
        <begin position="190"/>
        <end position="204"/>
    </location>
</feature>
<name>A0A484BBR2_DRONA</name>
<feature type="compositionally biased region" description="Pro residues" evidence="2">
    <location>
        <begin position="818"/>
        <end position="827"/>
    </location>
</feature>
<feature type="region of interest" description="Disordered" evidence="2">
    <location>
        <begin position="883"/>
        <end position="926"/>
    </location>
</feature>
<feature type="compositionally biased region" description="Low complexity" evidence="2">
    <location>
        <begin position="278"/>
        <end position="306"/>
    </location>
</feature>
<feature type="compositionally biased region" description="Polar residues" evidence="2">
    <location>
        <begin position="64"/>
        <end position="88"/>
    </location>
</feature>
<feature type="compositionally biased region" description="Low complexity" evidence="2">
    <location>
        <begin position="554"/>
        <end position="581"/>
    </location>
</feature>
<feature type="region of interest" description="Disordered" evidence="2">
    <location>
        <begin position="253"/>
        <end position="308"/>
    </location>
</feature>
<dbReference type="OMA" id="GYDTLKC"/>
<keyword evidence="1" id="KW-0175">Coiled coil</keyword>
<feature type="region of interest" description="Disordered" evidence="2">
    <location>
        <begin position="684"/>
        <end position="724"/>
    </location>
</feature>
<feature type="region of interest" description="Disordered" evidence="2">
    <location>
        <begin position="808"/>
        <end position="828"/>
    </location>
</feature>